<dbReference type="EMBL" id="NBSK02000007">
    <property type="protein sequence ID" value="KAJ0195352.1"/>
    <property type="molecule type" value="Genomic_DNA"/>
</dbReference>
<reference evidence="2 3" key="1">
    <citation type="journal article" date="2017" name="Nat. Commun.">
        <title>Genome assembly with in vitro proximity ligation data and whole-genome triplication in lettuce.</title>
        <authorList>
            <person name="Reyes-Chin-Wo S."/>
            <person name="Wang Z."/>
            <person name="Yang X."/>
            <person name="Kozik A."/>
            <person name="Arikit S."/>
            <person name="Song C."/>
            <person name="Xia L."/>
            <person name="Froenicke L."/>
            <person name="Lavelle D.O."/>
            <person name="Truco M.J."/>
            <person name="Xia R."/>
            <person name="Zhu S."/>
            <person name="Xu C."/>
            <person name="Xu H."/>
            <person name="Xu X."/>
            <person name="Cox K."/>
            <person name="Korf I."/>
            <person name="Meyers B.C."/>
            <person name="Michelmore R.W."/>
        </authorList>
    </citation>
    <scope>NUCLEOTIDE SEQUENCE [LARGE SCALE GENOMIC DNA]</scope>
    <source>
        <strain evidence="3">cv. Salinas</strain>
        <tissue evidence="2">Seedlings</tissue>
    </source>
</reference>
<gene>
    <name evidence="2" type="ORF">LSAT_V11C700354230</name>
</gene>
<evidence type="ECO:0000313" key="2">
    <source>
        <dbReference type="EMBL" id="KAJ0195352.1"/>
    </source>
</evidence>
<comment type="caution">
    <text evidence="2">The sequence shown here is derived from an EMBL/GenBank/DDBJ whole genome shotgun (WGS) entry which is preliminary data.</text>
</comment>
<sequence length="138" mass="15790">MTKEDILMFTKDFEASGILVKGCNSSFVSSILNTSHPLSIKEYRPIDLVGCLYKIPSKILENHLKNMLDKIIRHEQLTNVSGRSILDVPVLLNEIFLWSKKTEKHVDFKNGSEDIFHLVGILFWLMAHLLMSLTFVEA</sequence>
<accession>A0A9R1UWD3</accession>
<protein>
    <recommendedName>
        <fullName evidence="4">Reverse transcriptase domain-containing protein</fullName>
    </recommendedName>
</protein>
<evidence type="ECO:0008006" key="4">
    <source>
        <dbReference type="Google" id="ProtNLM"/>
    </source>
</evidence>
<evidence type="ECO:0000256" key="1">
    <source>
        <dbReference type="SAM" id="Phobius"/>
    </source>
</evidence>
<keyword evidence="1" id="KW-1133">Transmembrane helix</keyword>
<name>A0A9R1UWD3_LACSA</name>
<evidence type="ECO:0000313" key="3">
    <source>
        <dbReference type="Proteomes" id="UP000235145"/>
    </source>
</evidence>
<proteinExistence type="predicted"/>
<dbReference type="AlphaFoldDB" id="A0A9R1UWD3"/>
<organism evidence="2 3">
    <name type="scientific">Lactuca sativa</name>
    <name type="common">Garden lettuce</name>
    <dbReference type="NCBI Taxonomy" id="4236"/>
    <lineage>
        <taxon>Eukaryota</taxon>
        <taxon>Viridiplantae</taxon>
        <taxon>Streptophyta</taxon>
        <taxon>Embryophyta</taxon>
        <taxon>Tracheophyta</taxon>
        <taxon>Spermatophyta</taxon>
        <taxon>Magnoliopsida</taxon>
        <taxon>eudicotyledons</taxon>
        <taxon>Gunneridae</taxon>
        <taxon>Pentapetalae</taxon>
        <taxon>asterids</taxon>
        <taxon>campanulids</taxon>
        <taxon>Asterales</taxon>
        <taxon>Asteraceae</taxon>
        <taxon>Cichorioideae</taxon>
        <taxon>Cichorieae</taxon>
        <taxon>Lactucinae</taxon>
        <taxon>Lactuca</taxon>
    </lineage>
</organism>
<keyword evidence="1" id="KW-0812">Transmembrane</keyword>
<keyword evidence="3" id="KW-1185">Reference proteome</keyword>
<keyword evidence="1" id="KW-0472">Membrane</keyword>
<dbReference type="Proteomes" id="UP000235145">
    <property type="component" value="Unassembled WGS sequence"/>
</dbReference>
<feature type="transmembrane region" description="Helical" evidence="1">
    <location>
        <begin position="115"/>
        <end position="136"/>
    </location>
</feature>